<dbReference type="PROSITE" id="PS50011">
    <property type="entry name" value="PROTEIN_KINASE_DOM"/>
    <property type="match status" value="1"/>
</dbReference>
<reference evidence="6 7" key="1">
    <citation type="submission" date="2018-08" db="EMBL/GenBank/DDBJ databases">
        <title>Genome and evolution of the arbuscular mycorrhizal fungus Diversispora epigaea (formerly Glomus versiforme) and its bacterial endosymbionts.</title>
        <authorList>
            <person name="Sun X."/>
            <person name="Fei Z."/>
            <person name="Harrison M."/>
        </authorList>
    </citation>
    <scope>NUCLEOTIDE SEQUENCE [LARGE SCALE GENOMIC DNA]</scope>
    <source>
        <strain evidence="6 7">IT104</strain>
    </source>
</reference>
<keyword evidence="7" id="KW-1185">Reference proteome</keyword>
<dbReference type="STRING" id="1348612.A0A397G6S0"/>
<dbReference type="OrthoDB" id="544350at2759"/>
<evidence type="ECO:0000256" key="2">
    <source>
        <dbReference type="ARBA" id="ARBA00022741"/>
    </source>
</evidence>
<evidence type="ECO:0000256" key="1">
    <source>
        <dbReference type="ARBA" id="ARBA00022679"/>
    </source>
</evidence>
<proteinExistence type="predicted"/>
<gene>
    <name evidence="6" type="ORF">Glove_853g10</name>
</gene>
<dbReference type="InterPro" id="IPR000719">
    <property type="entry name" value="Prot_kinase_dom"/>
</dbReference>
<keyword evidence="1" id="KW-0808">Transferase</keyword>
<feature type="domain" description="Protein kinase" evidence="5">
    <location>
        <begin position="16"/>
        <end position="260"/>
    </location>
</feature>
<sequence length="339" mass="40519">MSAMHPRKQWVPFDNFYGVEYIAKGGFSRIYKGTWENKIDYSTRWQRWKKQQQVVLKVLNNSQNVDTEFLNELKLTYQFKSKFVIKCHGVTQDPKTKNYALILKYAQDGNLHHYLSKNFEELTWIRKILLFKDIVSGIKELHKKEINIKPQMYGVIPYMAPELFKEEPYTFASDIYSLGMITWELTTGHKPFHDQEHGPILILDILDGKRPEITKDTPEYWKNLMEKCWHSDPSQRPTIDEIIKLFDRCNYAEVHIKEYYSEIYDIWPEYKEAEKKRLEMINTKTPFTNNPGYEHQNSKYYSVSLDSMLESINLLIQQITARKWRFAQSNSHPMFRKAE</sequence>
<evidence type="ECO:0000256" key="3">
    <source>
        <dbReference type="ARBA" id="ARBA00022777"/>
    </source>
</evidence>
<dbReference type="AlphaFoldDB" id="A0A397G6S0"/>
<dbReference type="Gene3D" id="1.10.510.10">
    <property type="entry name" value="Transferase(Phosphotransferase) domain 1"/>
    <property type="match status" value="2"/>
</dbReference>
<evidence type="ECO:0000259" key="5">
    <source>
        <dbReference type="PROSITE" id="PS50011"/>
    </source>
</evidence>
<dbReference type="Pfam" id="PF07714">
    <property type="entry name" value="PK_Tyr_Ser-Thr"/>
    <property type="match status" value="2"/>
</dbReference>
<dbReference type="EMBL" id="PQFF01000620">
    <property type="protein sequence ID" value="RHZ43810.1"/>
    <property type="molecule type" value="Genomic_DNA"/>
</dbReference>
<dbReference type="InterPro" id="IPR001245">
    <property type="entry name" value="Ser-Thr/Tyr_kinase_cat_dom"/>
</dbReference>
<dbReference type="GO" id="GO:0005524">
    <property type="term" value="F:ATP binding"/>
    <property type="evidence" value="ECO:0007669"/>
    <property type="project" value="UniProtKB-KW"/>
</dbReference>
<dbReference type="InterPro" id="IPR051681">
    <property type="entry name" value="Ser/Thr_Kinases-Pseudokinases"/>
</dbReference>
<keyword evidence="4" id="KW-0067">ATP-binding</keyword>
<name>A0A397G6S0_9GLOM</name>
<dbReference type="Proteomes" id="UP000266861">
    <property type="component" value="Unassembled WGS sequence"/>
</dbReference>
<evidence type="ECO:0000313" key="6">
    <source>
        <dbReference type="EMBL" id="RHZ43810.1"/>
    </source>
</evidence>
<dbReference type="PANTHER" id="PTHR44329:SF288">
    <property type="entry name" value="MITOGEN-ACTIVATED PROTEIN KINASE KINASE KINASE 20"/>
    <property type="match status" value="1"/>
</dbReference>
<dbReference type="SUPFAM" id="SSF56112">
    <property type="entry name" value="Protein kinase-like (PK-like)"/>
    <property type="match status" value="1"/>
</dbReference>
<evidence type="ECO:0000256" key="4">
    <source>
        <dbReference type="ARBA" id="ARBA00022840"/>
    </source>
</evidence>
<dbReference type="InterPro" id="IPR011009">
    <property type="entry name" value="Kinase-like_dom_sf"/>
</dbReference>
<organism evidence="6 7">
    <name type="scientific">Diversispora epigaea</name>
    <dbReference type="NCBI Taxonomy" id="1348612"/>
    <lineage>
        <taxon>Eukaryota</taxon>
        <taxon>Fungi</taxon>
        <taxon>Fungi incertae sedis</taxon>
        <taxon>Mucoromycota</taxon>
        <taxon>Glomeromycotina</taxon>
        <taxon>Glomeromycetes</taxon>
        <taxon>Diversisporales</taxon>
        <taxon>Diversisporaceae</taxon>
        <taxon>Diversispora</taxon>
    </lineage>
</organism>
<protein>
    <recommendedName>
        <fullName evidence="5">Protein kinase domain-containing protein</fullName>
    </recommendedName>
</protein>
<keyword evidence="3" id="KW-0418">Kinase</keyword>
<accession>A0A397G6S0</accession>
<dbReference type="GO" id="GO:0004674">
    <property type="term" value="F:protein serine/threonine kinase activity"/>
    <property type="evidence" value="ECO:0007669"/>
    <property type="project" value="TreeGrafter"/>
</dbReference>
<dbReference type="PANTHER" id="PTHR44329">
    <property type="entry name" value="SERINE/THREONINE-PROTEIN KINASE TNNI3K-RELATED"/>
    <property type="match status" value="1"/>
</dbReference>
<comment type="caution">
    <text evidence="6">The sequence shown here is derived from an EMBL/GenBank/DDBJ whole genome shotgun (WGS) entry which is preliminary data.</text>
</comment>
<evidence type="ECO:0000313" key="7">
    <source>
        <dbReference type="Proteomes" id="UP000266861"/>
    </source>
</evidence>
<keyword evidence="2" id="KW-0547">Nucleotide-binding</keyword>